<reference evidence="2" key="1">
    <citation type="submission" date="2020-02" db="EMBL/GenBank/DDBJ databases">
        <authorList>
            <person name="Meier V. D."/>
        </authorList>
    </citation>
    <scope>NUCLEOTIDE SEQUENCE</scope>
    <source>
        <strain evidence="2">AVDCRST_MAG51</strain>
    </source>
</reference>
<dbReference type="EC" id="3.1.1.17" evidence="2"/>
<feature type="compositionally biased region" description="Low complexity" evidence="1">
    <location>
        <begin position="124"/>
        <end position="149"/>
    </location>
</feature>
<feature type="non-terminal residue" evidence="2">
    <location>
        <position position="1"/>
    </location>
</feature>
<accession>A0A6J4P795</accession>
<feature type="compositionally biased region" description="Low complexity" evidence="1">
    <location>
        <begin position="91"/>
        <end position="104"/>
    </location>
</feature>
<gene>
    <name evidence="2" type="ORF">AVDCRST_MAG51-1178</name>
</gene>
<sequence length="308" mass="32098">WVRGKRLCNSATSSVSHRSGIPTSRCCTGSTFPAGSCIGRAVRRARCRAGPCRKNQAASLPRAAAGWCWGCGTASTARATGAKRPSCCNGSTTTPRPRASTTARPIRKAASGPARCSSPRGSHAPSCSASTAAPGTGAAARRWPSARPATQSRATAWPGPRRPTPCTGPIRRRIASVRGIGMEPPTRCATSACSTSSSPSRPAGNPASRATAAGRMAPRSTWKATTGARCTRAAGWSSYRRRVPCSSPSMCRCSAPPCPASAARTCARCTSPVPATVRRKNSRRDPGRGRWWPHASTYRGCRSISSST</sequence>
<feature type="region of interest" description="Disordered" evidence="1">
    <location>
        <begin position="79"/>
        <end position="223"/>
    </location>
</feature>
<dbReference type="AlphaFoldDB" id="A0A6J4P795"/>
<keyword evidence="2" id="KW-0378">Hydrolase</keyword>
<evidence type="ECO:0000313" key="2">
    <source>
        <dbReference type="EMBL" id="CAA9406456.1"/>
    </source>
</evidence>
<dbReference type="GO" id="GO:0004341">
    <property type="term" value="F:gluconolactonase activity"/>
    <property type="evidence" value="ECO:0007669"/>
    <property type="project" value="UniProtKB-EC"/>
</dbReference>
<dbReference type="EMBL" id="CADCUX010000268">
    <property type="protein sequence ID" value="CAA9406456.1"/>
    <property type="molecule type" value="Genomic_DNA"/>
</dbReference>
<evidence type="ECO:0000256" key="1">
    <source>
        <dbReference type="SAM" id="MobiDB-lite"/>
    </source>
</evidence>
<feature type="compositionally biased region" description="Low complexity" evidence="1">
    <location>
        <begin position="185"/>
        <end position="203"/>
    </location>
</feature>
<proteinExistence type="predicted"/>
<organism evidence="2">
    <name type="scientific">uncultured Ramlibacter sp</name>
    <dbReference type="NCBI Taxonomy" id="260755"/>
    <lineage>
        <taxon>Bacteria</taxon>
        <taxon>Pseudomonadati</taxon>
        <taxon>Pseudomonadota</taxon>
        <taxon>Betaproteobacteria</taxon>
        <taxon>Burkholderiales</taxon>
        <taxon>Comamonadaceae</taxon>
        <taxon>Ramlibacter</taxon>
        <taxon>environmental samples</taxon>
    </lineage>
</organism>
<feature type="non-terminal residue" evidence="2">
    <location>
        <position position="308"/>
    </location>
</feature>
<name>A0A6J4P795_9BURK</name>
<protein>
    <submittedName>
        <fullName evidence="2">Gluconolactonase</fullName>
        <ecNumber evidence="2">3.1.1.17</ecNumber>
    </submittedName>
</protein>